<evidence type="ECO:0000256" key="4">
    <source>
        <dbReference type="ARBA" id="ARBA00022741"/>
    </source>
</evidence>
<dbReference type="InterPro" id="IPR002891">
    <property type="entry name" value="APS"/>
</dbReference>
<dbReference type="GO" id="GO:0005737">
    <property type="term" value="C:cytoplasm"/>
    <property type="evidence" value="ECO:0007669"/>
    <property type="project" value="TreeGrafter"/>
</dbReference>
<evidence type="ECO:0000313" key="8">
    <source>
        <dbReference type="EMBL" id="AEI11604.1"/>
    </source>
</evidence>
<dbReference type="HOGENOM" id="CLU_022950_0_1_11"/>
<keyword evidence="6" id="KW-0812">Transmembrane</keyword>
<dbReference type="EMBL" id="CP002665">
    <property type="protein sequence ID" value="AEI11604.1"/>
    <property type="molecule type" value="Genomic_DNA"/>
</dbReference>
<dbReference type="AlphaFoldDB" id="F8A0Y2"/>
<keyword evidence="5" id="KW-0067">ATP-binding</keyword>
<evidence type="ECO:0000256" key="3">
    <source>
        <dbReference type="ARBA" id="ARBA00022679"/>
    </source>
</evidence>
<dbReference type="OrthoDB" id="9804504at2"/>
<dbReference type="KEGG" id="cga:Celgi_1085"/>
<dbReference type="STRING" id="593907.Celgi_1085"/>
<dbReference type="CDD" id="cd02027">
    <property type="entry name" value="APSK"/>
    <property type="match status" value="1"/>
</dbReference>
<dbReference type="GO" id="GO:0005524">
    <property type="term" value="F:ATP binding"/>
    <property type="evidence" value="ECO:0007669"/>
    <property type="project" value="InterPro"/>
</dbReference>
<dbReference type="EC" id="2.7.1.25" evidence="2"/>
<dbReference type="NCBIfam" id="TIGR00455">
    <property type="entry name" value="apsK"/>
    <property type="match status" value="1"/>
</dbReference>
<dbReference type="eggNOG" id="COG0529">
    <property type="taxonomic scope" value="Bacteria"/>
</dbReference>
<evidence type="ECO:0000256" key="1">
    <source>
        <dbReference type="ARBA" id="ARBA00001823"/>
    </source>
</evidence>
<keyword evidence="6" id="KW-1133">Transmembrane helix</keyword>
<feature type="domain" description="AAA+ ATPase" evidence="7">
    <location>
        <begin position="255"/>
        <end position="427"/>
    </location>
</feature>
<dbReference type="GO" id="GO:0004020">
    <property type="term" value="F:adenylylsulfate kinase activity"/>
    <property type="evidence" value="ECO:0007669"/>
    <property type="project" value="UniProtKB-EC"/>
</dbReference>
<dbReference type="Proteomes" id="UP000000485">
    <property type="component" value="Chromosome"/>
</dbReference>
<dbReference type="PANTHER" id="PTHR42700">
    <property type="entry name" value="SULFATE ADENYLYLTRANSFERASE"/>
    <property type="match status" value="1"/>
</dbReference>
<dbReference type="Pfam" id="PF01583">
    <property type="entry name" value="APS_kinase"/>
    <property type="match status" value="1"/>
</dbReference>
<dbReference type="GO" id="GO:0004781">
    <property type="term" value="F:sulfate adenylyltransferase (ATP) activity"/>
    <property type="evidence" value="ECO:0007669"/>
    <property type="project" value="TreeGrafter"/>
</dbReference>
<protein>
    <recommendedName>
        <fullName evidence="2">adenylyl-sulfate kinase</fullName>
        <ecNumber evidence="2">2.7.1.25</ecNumber>
    </recommendedName>
</protein>
<dbReference type="InterPro" id="IPR003593">
    <property type="entry name" value="AAA+_ATPase"/>
</dbReference>
<dbReference type="InterPro" id="IPR059117">
    <property type="entry name" value="APS_kinase_dom"/>
</dbReference>
<sequence length="430" mass="44564">MSDDWSRWSALPHLVLADPDADAVELALGGALTVAQQPVVASSPLGAVVLLDEENTPLAVRSEPHAPLEALRPRGVRGGEDADRRYRVPAREVRTRLSGLGVLGVLVDDVPGTGELARVVERAAGADHVLLLCLVGTPRPAYAADVSSAGVVRAAAALAEAVERDTGIPASTVAVPWAAGAVLHRLAWPGGAGPSLDDVARAYGATDVLDLSAQPGAGRQEFTDAVRRRDEVLARSFPPASARELSGAATAGVGPGAVVLFTGLSGSGKSTVAKAVAQRLEVSSARRVVVLDGDEVRHMLSAGLGFDRESRSQNVRRIGYVASLVAGAGGIVLAAAIAPYEADRADVRHRTEAAATFVLVHVATPLEVCEARDRKHLYARARAGEVPEFTGISAPYEQPHDADLVIDTTDLDLAASVDAVLAVLARSGVE</sequence>
<dbReference type="SUPFAM" id="SSF52540">
    <property type="entry name" value="P-loop containing nucleoside triphosphate hydrolases"/>
    <property type="match status" value="1"/>
</dbReference>
<organism evidence="8 9">
    <name type="scientific">Cellulomonas gilvus (strain ATCC 13127 / NRRL B-14078)</name>
    <name type="common">Cellvibrio gilvus</name>
    <dbReference type="NCBI Taxonomy" id="593907"/>
    <lineage>
        <taxon>Bacteria</taxon>
        <taxon>Bacillati</taxon>
        <taxon>Actinomycetota</taxon>
        <taxon>Actinomycetes</taxon>
        <taxon>Micrococcales</taxon>
        <taxon>Cellulomonadaceae</taxon>
        <taxon>Cellulomonas</taxon>
    </lineage>
</organism>
<keyword evidence="3 8" id="KW-0808">Transferase</keyword>
<dbReference type="InterPro" id="IPR050512">
    <property type="entry name" value="Sulf_AdTrans/APS_kinase"/>
</dbReference>
<comment type="catalytic activity">
    <reaction evidence="1">
        <text>adenosine 5'-phosphosulfate + ATP = 3'-phosphoadenylyl sulfate + ADP + H(+)</text>
        <dbReference type="Rhea" id="RHEA:24152"/>
        <dbReference type="ChEBI" id="CHEBI:15378"/>
        <dbReference type="ChEBI" id="CHEBI:30616"/>
        <dbReference type="ChEBI" id="CHEBI:58243"/>
        <dbReference type="ChEBI" id="CHEBI:58339"/>
        <dbReference type="ChEBI" id="CHEBI:456216"/>
        <dbReference type="EC" id="2.7.1.25"/>
    </reaction>
</comment>
<dbReference type="InterPro" id="IPR027417">
    <property type="entry name" value="P-loop_NTPase"/>
</dbReference>
<dbReference type="GO" id="GO:0010134">
    <property type="term" value="P:sulfate assimilation via adenylyl sulfate reduction"/>
    <property type="evidence" value="ECO:0007669"/>
    <property type="project" value="TreeGrafter"/>
</dbReference>
<keyword evidence="8" id="KW-0418">Kinase</keyword>
<evidence type="ECO:0000256" key="2">
    <source>
        <dbReference type="ARBA" id="ARBA00012121"/>
    </source>
</evidence>
<reference evidence="9" key="1">
    <citation type="submission" date="2011-04" db="EMBL/GenBank/DDBJ databases">
        <title>Complete sequence of Cellvibrio gilvus ATCC 13127.</title>
        <authorList>
            <person name="Lucas S."/>
            <person name="Han J."/>
            <person name="Lapidus A."/>
            <person name="Cheng J.-F."/>
            <person name="Goodwin L."/>
            <person name="Pitluck S."/>
            <person name="Peters L."/>
            <person name="Munk A."/>
            <person name="Detter J.C."/>
            <person name="Han C."/>
            <person name="Tapia R."/>
            <person name="Land M."/>
            <person name="Hauser L."/>
            <person name="Kyrpides N."/>
            <person name="Ivanova N."/>
            <person name="Ovchinnikova G."/>
            <person name="Pagani I."/>
            <person name="Mead D."/>
            <person name="Brumm P."/>
            <person name="Woyke T."/>
        </authorList>
    </citation>
    <scope>NUCLEOTIDE SEQUENCE [LARGE SCALE GENOMIC DNA]</scope>
    <source>
        <strain evidence="9">ATCC 13127 / NRRL B-14078</strain>
    </source>
</reference>
<gene>
    <name evidence="8" type="ordered locus">Celgi_1085</name>
</gene>
<proteinExistence type="predicted"/>
<dbReference type="GO" id="GO:0019379">
    <property type="term" value="P:sulfate assimilation, phosphoadenylyl sulfate reduction by phosphoadenylyl-sulfate reductase (thioredoxin)"/>
    <property type="evidence" value="ECO:0007669"/>
    <property type="project" value="TreeGrafter"/>
</dbReference>
<dbReference type="PANTHER" id="PTHR42700:SF1">
    <property type="entry name" value="SULFATE ADENYLYLTRANSFERASE"/>
    <property type="match status" value="1"/>
</dbReference>
<name>F8A0Y2_CELGA</name>
<dbReference type="NCBIfam" id="NF003013">
    <property type="entry name" value="PRK03846.1"/>
    <property type="match status" value="1"/>
</dbReference>
<accession>F8A0Y2</accession>
<evidence type="ECO:0000313" key="9">
    <source>
        <dbReference type="Proteomes" id="UP000000485"/>
    </source>
</evidence>
<keyword evidence="4" id="KW-0547">Nucleotide-binding</keyword>
<evidence type="ECO:0000259" key="7">
    <source>
        <dbReference type="SMART" id="SM00382"/>
    </source>
</evidence>
<keyword evidence="6" id="KW-0472">Membrane</keyword>
<feature type="transmembrane region" description="Helical" evidence="6">
    <location>
        <begin position="318"/>
        <end position="340"/>
    </location>
</feature>
<dbReference type="SMART" id="SM00382">
    <property type="entry name" value="AAA"/>
    <property type="match status" value="1"/>
</dbReference>
<dbReference type="RefSeq" id="WP_013883123.1">
    <property type="nucleotide sequence ID" value="NC_015671.1"/>
</dbReference>
<keyword evidence="9" id="KW-1185">Reference proteome</keyword>
<evidence type="ECO:0000256" key="6">
    <source>
        <dbReference type="SAM" id="Phobius"/>
    </source>
</evidence>
<evidence type="ECO:0000256" key="5">
    <source>
        <dbReference type="ARBA" id="ARBA00022840"/>
    </source>
</evidence>
<dbReference type="Gene3D" id="3.40.50.300">
    <property type="entry name" value="P-loop containing nucleotide triphosphate hydrolases"/>
    <property type="match status" value="1"/>
</dbReference>